<accession>A0A1N6F6V8</accession>
<keyword evidence="2" id="KW-0812">Transmembrane</keyword>
<dbReference type="Pfam" id="PF10101">
    <property type="entry name" value="DUF2339"/>
    <property type="match status" value="1"/>
</dbReference>
<feature type="transmembrane region" description="Helical" evidence="2">
    <location>
        <begin position="151"/>
        <end position="171"/>
    </location>
</feature>
<feature type="transmembrane region" description="Helical" evidence="2">
    <location>
        <begin position="439"/>
        <end position="462"/>
    </location>
</feature>
<dbReference type="OrthoDB" id="666059at2"/>
<protein>
    <submittedName>
        <fullName evidence="3">Predicted membrane protein</fullName>
    </submittedName>
</protein>
<sequence>MIYALITILILLIVLVYQNLNRKIKILEQKISDLSKDKANIEKQEQSSTETIKLQTLSNERIEVGQTVKSEIIEEDSEPEKDWLTPLFDFIKQNFLTIIGIFTLVLGIGYFVKYAIDKNWIGESARMGIGFLAGFILIIIAHFIRKNYTIFSSIIMGGGIAVLYFTTTIAFREYHLFTQNTAFVITCAITLLSIFLSYRYNSETLIIFSLFGGFLAPLMISTGQSNYIFLFTYLSLLNIGMLITVYLKNWKSVGWIAFIFTAIYLYFWTIEKTDLTSIIFYIVTYIIFYAFALQNYFKTNLLSKLDILMLVLINFSSIIGLVYIFSILKYEPLSIFPLSFAFINIFFAFREYQNKKFERNYSVFAGIGISLLTLAVALQFKPHLITSVWAIEASLLLYIWKKTGHSIFKIFFYLLFPLVILSQIMTWTEYINNEKHLTIIFNPVFLTSLVVIASCFFNLILLKKESKEKSDAEFFENAFKVLCFGVIYFSILFELIYQLSSLNIVIILTYCLLYSIVFTILLLILKKRLSIFQDLENLLIYVLLFLFIAHITNSQIVHAVITKEIGLSFYWIHLIYLAPLLYLIIKLIPPSQFLKQKAGYLLISFVFILSVSFELYRVYIFSNNTTYKNVFQLQEHFSILYLPIIWAILSCGFIFAGLKKNIPELNKIGFGLLGITILKLYLYDVWQMDNVSRIIAFIILGIILLLSSFMFQKFKNVLKNLVEKNENSANEDI</sequence>
<keyword evidence="4" id="KW-1185">Reference proteome</keyword>
<feature type="transmembrane region" description="Helical" evidence="2">
    <location>
        <begin position="694"/>
        <end position="711"/>
    </location>
</feature>
<feature type="transmembrane region" description="Helical" evidence="2">
    <location>
        <begin position="361"/>
        <end position="378"/>
    </location>
</feature>
<keyword evidence="2" id="KW-1133">Transmembrane helix</keyword>
<feature type="transmembrane region" description="Helical" evidence="2">
    <location>
        <begin position="474"/>
        <end position="496"/>
    </location>
</feature>
<dbReference type="InterPro" id="IPR019286">
    <property type="entry name" value="DUF2339_TM"/>
</dbReference>
<dbReference type="STRING" id="59733.SAMN05421769_1048"/>
<dbReference type="EMBL" id="FSRQ01000001">
    <property type="protein sequence ID" value="SIN91000.1"/>
    <property type="molecule type" value="Genomic_DNA"/>
</dbReference>
<feature type="transmembrane region" description="Helical" evidence="2">
    <location>
        <begin position="502"/>
        <end position="525"/>
    </location>
</feature>
<dbReference type="AlphaFoldDB" id="A0A1N6F6V8"/>
<reference evidence="4" key="1">
    <citation type="submission" date="2016-12" db="EMBL/GenBank/DDBJ databases">
        <authorList>
            <person name="Varghese N."/>
            <person name="Submissions S."/>
        </authorList>
    </citation>
    <scope>NUCLEOTIDE SEQUENCE [LARGE SCALE GENOMIC DNA]</scope>
    <source>
        <strain evidence="4">DSM 16779</strain>
    </source>
</reference>
<feature type="transmembrane region" description="Helical" evidence="2">
    <location>
        <begin position="275"/>
        <end position="293"/>
    </location>
</feature>
<evidence type="ECO:0000313" key="4">
    <source>
        <dbReference type="Proteomes" id="UP000184782"/>
    </source>
</evidence>
<feature type="coiled-coil region" evidence="1">
    <location>
        <begin position="17"/>
        <end position="44"/>
    </location>
</feature>
<proteinExistence type="predicted"/>
<keyword evidence="1" id="KW-0175">Coiled coil</keyword>
<feature type="transmembrane region" description="Helical" evidence="2">
    <location>
        <begin position="205"/>
        <end position="221"/>
    </location>
</feature>
<gene>
    <name evidence="3" type="ORF">SAMN05421769_1048</name>
</gene>
<dbReference type="RefSeq" id="WP_074229252.1">
    <property type="nucleotide sequence ID" value="NZ_FSRQ01000001.1"/>
</dbReference>
<feature type="transmembrane region" description="Helical" evidence="2">
    <location>
        <begin position="177"/>
        <end position="198"/>
    </location>
</feature>
<feature type="transmembrane region" description="Helical" evidence="2">
    <location>
        <begin position="124"/>
        <end position="144"/>
    </location>
</feature>
<organism evidence="3 4">
    <name type="scientific">Chryseobacterium scophthalmum</name>
    <dbReference type="NCBI Taxonomy" id="59733"/>
    <lineage>
        <taxon>Bacteria</taxon>
        <taxon>Pseudomonadati</taxon>
        <taxon>Bacteroidota</taxon>
        <taxon>Flavobacteriia</taxon>
        <taxon>Flavobacteriales</taxon>
        <taxon>Weeksellaceae</taxon>
        <taxon>Chryseobacterium group</taxon>
        <taxon>Chryseobacterium</taxon>
    </lineage>
</organism>
<feature type="transmembrane region" description="Helical" evidence="2">
    <location>
        <begin position="384"/>
        <end position="400"/>
    </location>
</feature>
<feature type="transmembrane region" description="Helical" evidence="2">
    <location>
        <begin position="407"/>
        <end position="427"/>
    </location>
</feature>
<name>A0A1N6F6V8_9FLAO</name>
<feature type="transmembrane region" description="Helical" evidence="2">
    <location>
        <begin position="537"/>
        <end position="561"/>
    </location>
</feature>
<dbReference type="PANTHER" id="PTHR38434">
    <property type="entry name" value="BLL2549 PROTEIN"/>
    <property type="match status" value="1"/>
</dbReference>
<feature type="transmembrane region" description="Helical" evidence="2">
    <location>
        <begin position="95"/>
        <end position="112"/>
    </location>
</feature>
<evidence type="ECO:0000256" key="1">
    <source>
        <dbReference type="SAM" id="Coils"/>
    </source>
</evidence>
<evidence type="ECO:0000256" key="2">
    <source>
        <dbReference type="SAM" id="Phobius"/>
    </source>
</evidence>
<feature type="transmembrane region" description="Helical" evidence="2">
    <location>
        <begin position="6"/>
        <end position="21"/>
    </location>
</feature>
<feature type="transmembrane region" description="Helical" evidence="2">
    <location>
        <begin position="600"/>
        <end position="619"/>
    </location>
</feature>
<evidence type="ECO:0000313" key="3">
    <source>
        <dbReference type="EMBL" id="SIN91000.1"/>
    </source>
</evidence>
<feature type="transmembrane region" description="Helical" evidence="2">
    <location>
        <begin position="639"/>
        <end position="658"/>
    </location>
</feature>
<feature type="transmembrane region" description="Helical" evidence="2">
    <location>
        <begin position="665"/>
        <end position="682"/>
    </location>
</feature>
<feature type="transmembrane region" description="Helical" evidence="2">
    <location>
        <begin position="332"/>
        <end position="349"/>
    </location>
</feature>
<dbReference type="PANTHER" id="PTHR38434:SF1">
    <property type="entry name" value="BLL2549 PROTEIN"/>
    <property type="match status" value="1"/>
</dbReference>
<keyword evidence="2" id="KW-0472">Membrane</keyword>
<feature type="transmembrane region" description="Helical" evidence="2">
    <location>
        <begin position="253"/>
        <end position="269"/>
    </location>
</feature>
<feature type="transmembrane region" description="Helical" evidence="2">
    <location>
        <begin position="227"/>
        <end position="246"/>
    </location>
</feature>
<dbReference type="Proteomes" id="UP000184782">
    <property type="component" value="Unassembled WGS sequence"/>
</dbReference>
<feature type="transmembrane region" description="Helical" evidence="2">
    <location>
        <begin position="567"/>
        <end position="588"/>
    </location>
</feature>
<feature type="transmembrane region" description="Helical" evidence="2">
    <location>
        <begin position="305"/>
        <end position="326"/>
    </location>
</feature>